<reference evidence="5 6" key="1">
    <citation type="submission" date="2023-11" db="EMBL/GenBank/DDBJ databases">
        <title>Plant-associative lifestyle of Vibrio porteresiae and its evolutionary dynamics.</title>
        <authorList>
            <person name="Rameshkumar N."/>
            <person name="Kirti K."/>
        </authorList>
    </citation>
    <scope>NUCLEOTIDE SEQUENCE [LARGE SCALE GENOMIC DNA]</scope>
    <source>
        <strain evidence="5 6">MSSRF30</strain>
    </source>
</reference>
<evidence type="ECO:0000313" key="6">
    <source>
        <dbReference type="Proteomes" id="UP001304071"/>
    </source>
</evidence>
<dbReference type="RefSeq" id="WP_261895521.1">
    <property type="nucleotide sequence ID" value="NZ_AP024895.1"/>
</dbReference>
<dbReference type="EMBL" id="CP138203">
    <property type="protein sequence ID" value="WPC75092.1"/>
    <property type="molecule type" value="Genomic_DNA"/>
</dbReference>
<dbReference type="NCBIfam" id="TIGR03135">
    <property type="entry name" value="malonate_mdcG"/>
    <property type="match status" value="1"/>
</dbReference>
<protein>
    <submittedName>
        <fullName evidence="5">Malonate decarboxylase holo-ACP synthase</fullName>
    </submittedName>
</protein>
<evidence type="ECO:0000313" key="5">
    <source>
        <dbReference type="EMBL" id="WPC75092.1"/>
    </source>
</evidence>
<evidence type="ECO:0000259" key="3">
    <source>
        <dbReference type="Pfam" id="PF10620"/>
    </source>
</evidence>
<dbReference type="Pfam" id="PF10620">
    <property type="entry name" value="MdcG"/>
    <property type="match status" value="1"/>
</dbReference>
<accession>A0ABZ0QFX2</accession>
<dbReference type="Pfam" id="PF20866">
    <property type="entry name" value="MdcG_N"/>
    <property type="match status" value="1"/>
</dbReference>
<gene>
    <name evidence="5" type="ORF">R8Z52_07810</name>
</gene>
<feature type="domain" description="Phosphoribosyl-dephospho-CoA transferase MdcG C-terminal" evidence="3">
    <location>
        <begin position="90"/>
        <end position="204"/>
    </location>
</feature>
<evidence type="ECO:0000259" key="4">
    <source>
        <dbReference type="Pfam" id="PF20866"/>
    </source>
</evidence>
<dbReference type="InterPro" id="IPR049180">
    <property type="entry name" value="MdcG_C"/>
</dbReference>
<keyword evidence="6" id="KW-1185">Reference proteome</keyword>
<feature type="domain" description="Phosphoribosyl-dephospho-CoA transferase MdcG N-terminal" evidence="4">
    <location>
        <begin position="7"/>
        <end position="77"/>
    </location>
</feature>
<proteinExistence type="predicted"/>
<dbReference type="InterPro" id="IPR017557">
    <property type="entry name" value="Holo-ACP_synthase"/>
</dbReference>
<dbReference type="InterPro" id="IPR048903">
    <property type="entry name" value="MdcG_N"/>
</dbReference>
<name>A0ABZ0QFX2_9VIBR</name>
<sequence length="210" mass="23991">MMELVYQPHDLLWVNQLANDELTPAWFHLKDLISRPVVVRRAPYEADRIAVGIRGFNRSQRHASFVTSQAVFRHITPEQLVEKQSWHTQQQTHPLPHWQTLTQIDRIFRSFDLSWGITGSLAFELATAVETANQQSDIDLRILAPTTLDKRVASELAKELSTLQQRPDVQIETPLGAFALSEWVHTSGSVMIKSNQGPFLTQNPWQTDSD</sequence>
<dbReference type="Proteomes" id="UP001304071">
    <property type="component" value="Chromosome 1"/>
</dbReference>
<evidence type="ECO:0000256" key="1">
    <source>
        <dbReference type="ARBA" id="ARBA00022679"/>
    </source>
</evidence>
<evidence type="ECO:0000256" key="2">
    <source>
        <dbReference type="ARBA" id="ARBA00022695"/>
    </source>
</evidence>
<keyword evidence="1" id="KW-0808">Transferase</keyword>
<organism evidence="5 6">
    <name type="scientific">Vibrio porteresiae DSM 19223</name>
    <dbReference type="NCBI Taxonomy" id="1123496"/>
    <lineage>
        <taxon>Bacteria</taxon>
        <taxon>Pseudomonadati</taxon>
        <taxon>Pseudomonadota</taxon>
        <taxon>Gammaproteobacteria</taxon>
        <taxon>Vibrionales</taxon>
        <taxon>Vibrionaceae</taxon>
        <taxon>Vibrio</taxon>
    </lineage>
</organism>
<dbReference type="NCBIfam" id="NF002332">
    <property type="entry name" value="PRK01293.1"/>
    <property type="match status" value="1"/>
</dbReference>
<keyword evidence="2" id="KW-0548">Nucleotidyltransferase</keyword>